<protein>
    <submittedName>
        <fullName evidence="1">Uncharacterized protein</fullName>
    </submittedName>
</protein>
<comment type="caution">
    <text evidence="1">The sequence shown here is derived from an EMBL/GenBank/DDBJ whole genome shotgun (WGS) entry which is preliminary data.</text>
</comment>
<accession>A0ABW8U8H7</accession>
<gene>
    <name evidence="1" type="ORF">ACEN34_00430</name>
</gene>
<organism evidence="1 2">
    <name type="scientific">Loigolactobacillus zhaoyuanensis</name>
    <dbReference type="NCBI Taxonomy" id="2486017"/>
    <lineage>
        <taxon>Bacteria</taxon>
        <taxon>Bacillati</taxon>
        <taxon>Bacillota</taxon>
        <taxon>Bacilli</taxon>
        <taxon>Lactobacillales</taxon>
        <taxon>Lactobacillaceae</taxon>
        <taxon>Loigolactobacillus</taxon>
    </lineage>
</organism>
<reference evidence="1 2" key="1">
    <citation type="submission" date="2024-08" db="EMBL/GenBank/DDBJ databases">
        <authorList>
            <person name="Arias E."/>
        </authorList>
    </citation>
    <scope>NUCLEOTIDE SEQUENCE [LARGE SCALE GENOMIC DNA]</scope>
    <source>
        <strain evidence="1 2">FAM 25317</strain>
    </source>
</reference>
<evidence type="ECO:0000313" key="2">
    <source>
        <dbReference type="Proteomes" id="UP001625389"/>
    </source>
</evidence>
<keyword evidence="2" id="KW-1185">Reference proteome</keyword>
<name>A0ABW8U8H7_9LACO</name>
<dbReference type="EMBL" id="JBGQPK010000001">
    <property type="protein sequence ID" value="MFL2028087.1"/>
    <property type="molecule type" value="Genomic_DNA"/>
</dbReference>
<proteinExistence type="predicted"/>
<dbReference type="Proteomes" id="UP001625389">
    <property type="component" value="Unassembled WGS sequence"/>
</dbReference>
<dbReference type="RefSeq" id="WP_125548628.1">
    <property type="nucleotide sequence ID" value="NZ_JBGQPK010000001.1"/>
</dbReference>
<evidence type="ECO:0000313" key="1">
    <source>
        <dbReference type="EMBL" id="MFL2028087.1"/>
    </source>
</evidence>
<sequence>MQQTEHTRELQLIEQNMNRSPADLGKVWCSRLIFTLPALTPMDVALYGAVAMLQAPSMLEQNDERSIHTAALTLEILRLSLNLPANKKPELLSSLRRLTMLGALQVLPLQPEPTALRADWEHGWFCLLMPISFTVKQNCQGFCQLHIADWERIKLQLTKPSDRIKGFAAYLAIQHFIFNSKNVAPICYQSQGQIGASYGVKRYSVSRTVTQLHQIGAIAMCKVLWNHNGELVERNIIASARDDQSFYDFISKRLGKVYVRILE</sequence>